<dbReference type="InterPro" id="IPR001633">
    <property type="entry name" value="EAL_dom"/>
</dbReference>
<gene>
    <name evidence="5" type="ORF">HQ393_16110</name>
</gene>
<feature type="transmembrane region" description="Helical" evidence="2">
    <location>
        <begin position="71"/>
        <end position="89"/>
    </location>
</feature>
<protein>
    <submittedName>
        <fullName evidence="5">EAL domain-containing protein</fullName>
    </submittedName>
</protein>
<dbReference type="FunFam" id="3.30.70.270:FF:000001">
    <property type="entry name" value="Diguanylate cyclase domain protein"/>
    <property type="match status" value="1"/>
</dbReference>
<comment type="catalytic activity">
    <reaction evidence="1">
        <text>3',3'-c-di-GMP + H2O = 5'-phosphoguanylyl(3'-&gt;5')guanosine + H(+)</text>
        <dbReference type="Rhea" id="RHEA:24902"/>
        <dbReference type="ChEBI" id="CHEBI:15377"/>
        <dbReference type="ChEBI" id="CHEBI:15378"/>
        <dbReference type="ChEBI" id="CHEBI:58754"/>
        <dbReference type="ChEBI" id="CHEBI:58805"/>
        <dbReference type="EC" id="3.1.4.52"/>
    </reaction>
    <physiologicalReaction direction="left-to-right" evidence="1">
        <dbReference type="Rhea" id="RHEA:24903"/>
    </physiologicalReaction>
</comment>
<dbReference type="FunFam" id="3.20.20.450:FF:000001">
    <property type="entry name" value="Cyclic di-GMP phosphodiesterase yahA"/>
    <property type="match status" value="1"/>
</dbReference>
<evidence type="ECO:0000313" key="5">
    <source>
        <dbReference type="EMBL" id="QLG89647.1"/>
    </source>
</evidence>
<keyword evidence="2" id="KW-0472">Membrane</keyword>
<reference evidence="5 6" key="1">
    <citation type="submission" date="2020-07" db="EMBL/GenBank/DDBJ databases">
        <title>Complete genome sequence of Chitinibacter sp. 2T18.</title>
        <authorList>
            <person name="Bae J.-W."/>
            <person name="Choi J.-W."/>
        </authorList>
    </citation>
    <scope>NUCLEOTIDE SEQUENCE [LARGE SCALE GENOMIC DNA]</scope>
    <source>
        <strain evidence="5 6">2T18</strain>
    </source>
</reference>
<dbReference type="InterPro" id="IPR029787">
    <property type="entry name" value="Nucleotide_cyclase"/>
</dbReference>
<sequence>MKTPFFSSDSTTQYIRQKRLGAFIGITMLAIAFSLIEKITSQQKQDAWILGATFVLIGVAYLIARRGRYELAATSFALTLTAMIATIHWTSKGIYDPAMLAYPAIIVFTGLLCAPWLFVLQCAIIMLNMSLLVLAEVQGWRHSTPSHVGLGYWIDMSLIMSTIAISVGLIMKDFRLALRALQIENLRVSNSQKEIEFLATHDALTHLPNRVLARDRCSHALDLAQRNQQSTALIFIDLDNFKTINDSLGHAAGDQLLVEMAQRLRHCVRQSDTVSRQGGDEFLIILEQIGQAADAIEITQKVIHQISQPLQLGHLNITATCSVGIALANSAQDDFDSLLQRADMAMYRAKASGRNTFCLYNSSMDTKATEQLHLESKMREALGNSEFTLHYQPQFDLQSGQIIGAEALVRWRHPELGLVPPGKFIPVAENSGLIVEMGEWIVFEACRQAKEWQSLGLGNLVMGINISPIQFRRGDVEQLVTSALNATGLAPELIELELTESLLLEDSQHLKVILRNLRQLGLRFSIDDFGTGYSNLSYLKHFEVERLKIDQSFIRRLTEDAHDEAIVRAIIQVANSLKLQLIAEGIEDQASLTRLIELGCEQGQGYLWSPALPADEFQQFVIRHQTSRAS</sequence>
<dbReference type="InterPro" id="IPR043128">
    <property type="entry name" value="Rev_trsase/Diguanyl_cyclase"/>
</dbReference>
<dbReference type="PANTHER" id="PTHR44757:SF2">
    <property type="entry name" value="BIOFILM ARCHITECTURE MAINTENANCE PROTEIN MBAA"/>
    <property type="match status" value="1"/>
</dbReference>
<dbReference type="RefSeq" id="WP_179356560.1">
    <property type="nucleotide sequence ID" value="NZ_CP058627.1"/>
</dbReference>
<proteinExistence type="predicted"/>
<dbReference type="SUPFAM" id="SSF55073">
    <property type="entry name" value="Nucleotide cyclase"/>
    <property type="match status" value="1"/>
</dbReference>
<evidence type="ECO:0000259" key="4">
    <source>
        <dbReference type="PROSITE" id="PS50887"/>
    </source>
</evidence>
<dbReference type="Pfam" id="PF00563">
    <property type="entry name" value="EAL"/>
    <property type="match status" value="1"/>
</dbReference>
<evidence type="ECO:0000256" key="1">
    <source>
        <dbReference type="ARBA" id="ARBA00051114"/>
    </source>
</evidence>
<dbReference type="AlphaFoldDB" id="A0A7H9BLU2"/>
<dbReference type="Gene3D" id="3.20.20.450">
    <property type="entry name" value="EAL domain"/>
    <property type="match status" value="1"/>
</dbReference>
<dbReference type="GO" id="GO:0071111">
    <property type="term" value="F:cyclic-guanylate-specific phosphodiesterase activity"/>
    <property type="evidence" value="ECO:0007669"/>
    <property type="project" value="UniProtKB-EC"/>
</dbReference>
<feature type="transmembrane region" description="Helical" evidence="2">
    <location>
        <begin position="20"/>
        <end position="36"/>
    </location>
</feature>
<dbReference type="PANTHER" id="PTHR44757">
    <property type="entry name" value="DIGUANYLATE CYCLASE DGCP"/>
    <property type="match status" value="1"/>
</dbReference>
<evidence type="ECO:0000256" key="2">
    <source>
        <dbReference type="SAM" id="Phobius"/>
    </source>
</evidence>
<name>A0A7H9BLU2_9NEIS</name>
<dbReference type="GO" id="GO:0071732">
    <property type="term" value="P:cellular response to nitric oxide"/>
    <property type="evidence" value="ECO:0007669"/>
    <property type="project" value="UniProtKB-ARBA"/>
</dbReference>
<evidence type="ECO:0000313" key="6">
    <source>
        <dbReference type="Proteomes" id="UP000509597"/>
    </source>
</evidence>
<feature type="transmembrane region" description="Helical" evidence="2">
    <location>
        <begin position="150"/>
        <end position="171"/>
    </location>
</feature>
<dbReference type="KEGG" id="chiz:HQ393_16110"/>
<dbReference type="CDD" id="cd01949">
    <property type="entry name" value="GGDEF"/>
    <property type="match status" value="1"/>
</dbReference>
<evidence type="ECO:0000259" key="3">
    <source>
        <dbReference type="PROSITE" id="PS50883"/>
    </source>
</evidence>
<feature type="transmembrane region" description="Helical" evidence="2">
    <location>
        <begin position="101"/>
        <end position="129"/>
    </location>
</feature>
<dbReference type="CDD" id="cd01948">
    <property type="entry name" value="EAL"/>
    <property type="match status" value="1"/>
</dbReference>
<dbReference type="SUPFAM" id="SSF141868">
    <property type="entry name" value="EAL domain-like"/>
    <property type="match status" value="1"/>
</dbReference>
<dbReference type="InterPro" id="IPR052155">
    <property type="entry name" value="Biofilm_reg_signaling"/>
</dbReference>
<dbReference type="NCBIfam" id="TIGR00254">
    <property type="entry name" value="GGDEF"/>
    <property type="match status" value="1"/>
</dbReference>
<dbReference type="PROSITE" id="PS50883">
    <property type="entry name" value="EAL"/>
    <property type="match status" value="1"/>
</dbReference>
<dbReference type="SMART" id="SM00267">
    <property type="entry name" value="GGDEF"/>
    <property type="match status" value="1"/>
</dbReference>
<accession>A0A7H9BLU2</accession>
<dbReference type="SMART" id="SM00052">
    <property type="entry name" value="EAL"/>
    <property type="match status" value="1"/>
</dbReference>
<dbReference type="Proteomes" id="UP000509597">
    <property type="component" value="Chromosome"/>
</dbReference>
<dbReference type="PROSITE" id="PS50887">
    <property type="entry name" value="GGDEF"/>
    <property type="match status" value="1"/>
</dbReference>
<dbReference type="Pfam" id="PF00990">
    <property type="entry name" value="GGDEF"/>
    <property type="match status" value="1"/>
</dbReference>
<dbReference type="EMBL" id="CP058627">
    <property type="protein sequence ID" value="QLG89647.1"/>
    <property type="molecule type" value="Genomic_DNA"/>
</dbReference>
<organism evidence="5 6">
    <name type="scientific">Chitinibacter bivalviorum</name>
    <dbReference type="NCBI Taxonomy" id="2739434"/>
    <lineage>
        <taxon>Bacteria</taxon>
        <taxon>Pseudomonadati</taxon>
        <taxon>Pseudomonadota</taxon>
        <taxon>Betaproteobacteria</taxon>
        <taxon>Neisseriales</taxon>
        <taxon>Chitinibacteraceae</taxon>
        <taxon>Chitinibacter</taxon>
    </lineage>
</organism>
<keyword evidence="2" id="KW-1133">Transmembrane helix</keyword>
<keyword evidence="6" id="KW-1185">Reference proteome</keyword>
<dbReference type="InterPro" id="IPR000160">
    <property type="entry name" value="GGDEF_dom"/>
</dbReference>
<dbReference type="InterPro" id="IPR035919">
    <property type="entry name" value="EAL_sf"/>
</dbReference>
<feature type="transmembrane region" description="Helical" evidence="2">
    <location>
        <begin position="48"/>
        <end position="64"/>
    </location>
</feature>
<feature type="domain" description="GGDEF" evidence="4">
    <location>
        <begin position="229"/>
        <end position="362"/>
    </location>
</feature>
<keyword evidence="2" id="KW-0812">Transmembrane</keyword>
<feature type="domain" description="EAL" evidence="3">
    <location>
        <begin position="371"/>
        <end position="625"/>
    </location>
</feature>
<dbReference type="Gene3D" id="3.30.70.270">
    <property type="match status" value="1"/>
</dbReference>